<accession>A0A512JPZ4</accession>
<dbReference type="InterPro" id="IPR045455">
    <property type="entry name" value="NrS-1_pol-like_helicase"/>
</dbReference>
<evidence type="ECO:0000313" key="4">
    <source>
        <dbReference type="Proteomes" id="UP000321750"/>
    </source>
</evidence>
<evidence type="ECO:0000259" key="1">
    <source>
        <dbReference type="Pfam" id="PF19263"/>
    </source>
</evidence>
<dbReference type="RefSeq" id="WP_147048414.1">
    <property type="nucleotide sequence ID" value="NZ_BJZV01000027.1"/>
</dbReference>
<dbReference type="InterPro" id="IPR045951">
    <property type="entry name" value="DUF6371"/>
</dbReference>
<name>A0A512JPZ4_9HYPH</name>
<comment type="caution">
    <text evidence="3">The sequence shown here is derived from an EMBL/GenBank/DDBJ whole genome shotgun (WGS) entry which is preliminary data.</text>
</comment>
<dbReference type="Gene3D" id="3.40.50.300">
    <property type="entry name" value="P-loop containing nucleotide triphosphate hydrolases"/>
    <property type="match status" value="1"/>
</dbReference>
<keyword evidence="4" id="KW-1185">Reference proteome</keyword>
<dbReference type="SUPFAM" id="SSF57783">
    <property type="entry name" value="Zinc beta-ribbon"/>
    <property type="match status" value="1"/>
</dbReference>
<sequence length="760" mass="84543">MPKGIEHKRLRQETLDRARQLLQHMYPDGVIFGDEFCIGSIDGKKGQSLKVNLKTGVWADFNVPRHKGGDLISLRAARDNVSYAEAARRIIAEISGDSDPPPQGSLSARRADIEATVPVPAGAPSAHLPLGLPHPRHDKPGYVLTAKWAYRDGSGQLINYVARFENADQTSPKGKIAKEVLPHSFFAIAGWRWKGLGGRKKPLYGLDRLTQRPDAPVLLVEGEKTADAATDLFPDIIAVTWPGGVGQVSKADFTPLRGRSVTYCPDADAAGLRSVEEVARILMEAGVAEFKVVSLPSDLPRGWDMADDPPPGLDLRELLRNAAATAAIQRALLRDLGFEELLERLVYNVETDQFVDLRSGYRLRSAQLNNMFRHTGSKGMALRLLEDIRLRKVQRFAYIPGNEDRIVRVDDDLLVLNLWRPSNAVPQAGDAAPYERHLRYLCPTDEEFEHLANMLAFMAQHPGSKLKSAIVLIGPPGTGKSFVGHVMRRILGAHNTSNVESTDIKSDYNGYMEAKQLVIVEEVMALGRLEIMNRLKPLITQPTVRVNEKYLVAYEIENRANFIFLSNHEDALKLEDGDRRYFIVISDRAPEAPDYYDRLWAWEAQHLGVILDWLLSRDLTGFKPDARPPATEGRRRMIDAGRSDAEVLVADLVADCAAPFQHDLVELAEVRRVISDILSDGRGTTITRPALTRAMRAIGAVDLGQKKGTVSGVEVRKSLWAVRNIDRYRSMSPQALIEQYIRSLRDLDGKSKPGDAEILL</sequence>
<dbReference type="Proteomes" id="UP000321750">
    <property type="component" value="Unassembled WGS sequence"/>
</dbReference>
<dbReference type="Gene3D" id="3.40.1360.10">
    <property type="match status" value="1"/>
</dbReference>
<dbReference type="AlphaFoldDB" id="A0A512JPZ4"/>
<organism evidence="3 4">
    <name type="scientific">Methylobacterium gnaphalii</name>
    <dbReference type="NCBI Taxonomy" id="1010610"/>
    <lineage>
        <taxon>Bacteria</taxon>
        <taxon>Pseudomonadati</taxon>
        <taxon>Pseudomonadota</taxon>
        <taxon>Alphaproteobacteria</taxon>
        <taxon>Hyphomicrobiales</taxon>
        <taxon>Methylobacteriaceae</taxon>
        <taxon>Methylobacterium</taxon>
    </lineage>
</organism>
<reference evidence="3 4" key="1">
    <citation type="submission" date="2019-07" db="EMBL/GenBank/DDBJ databases">
        <title>Whole genome shotgun sequence of Methylobacterium gnaphalii NBRC 107716.</title>
        <authorList>
            <person name="Hosoyama A."/>
            <person name="Uohara A."/>
            <person name="Ohji S."/>
            <person name="Ichikawa N."/>
        </authorList>
    </citation>
    <scope>NUCLEOTIDE SEQUENCE [LARGE SCALE GENOMIC DNA]</scope>
    <source>
        <strain evidence="3 4">NBRC 107716</strain>
    </source>
</reference>
<dbReference type="Pfam" id="PF19263">
    <property type="entry name" value="DUF5906"/>
    <property type="match status" value="1"/>
</dbReference>
<dbReference type="InterPro" id="IPR027417">
    <property type="entry name" value="P-loop_NTPase"/>
</dbReference>
<dbReference type="InterPro" id="IPR034154">
    <property type="entry name" value="TOPRIM_DnaG/twinkle"/>
</dbReference>
<feature type="domain" description="DUF6371" evidence="2">
    <location>
        <begin position="200"/>
        <end position="266"/>
    </location>
</feature>
<protein>
    <submittedName>
        <fullName evidence="3">Uncharacterized protein</fullName>
    </submittedName>
</protein>
<dbReference type="SUPFAM" id="SSF52540">
    <property type="entry name" value="P-loop containing nucleoside triphosphate hydrolases"/>
    <property type="match status" value="1"/>
</dbReference>
<proteinExistence type="predicted"/>
<dbReference type="EMBL" id="BJZV01000027">
    <property type="protein sequence ID" value="GEP12011.1"/>
    <property type="molecule type" value="Genomic_DNA"/>
</dbReference>
<dbReference type="Pfam" id="PF19898">
    <property type="entry name" value="DUF6371"/>
    <property type="match status" value="1"/>
</dbReference>
<evidence type="ECO:0000313" key="3">
    <source>
        <dbReference type="EMBL" id="GEP12011.1"/>
    </source>
</evidence>
<dbReference type="OrthoDB" id="8215052at2"/>
<dbReference type="CDD" id="cd01029">
    <property type="entry name" value="TOPRIM_primases"/>
    <property type="match status" value="1"/>
</dbReference>
<feature type="domain" description="NrS-1 polymerase-like helicase" evidence="1">
    <location>
        <begin position="472"/>
        <end position="580"/>
    </location>
</feature>
<gene>
    <name evidence="3" type="ORF">MGN01_38560</name>
</gene>
<evidence type="ECO:0000259" key="2">
    <source>
        <dbReference type="Pfam" id="PF19898"/>
    </source>
</evidence>